<gene>
    <name evidence="2" type="ORF">BCR38DRAFT_411565</name>
</gene>
<protein>
    <submittedName>
        <fullName evidence="2">Uncharacterized protein</fullName>
    </submittedName>
</protein>
<feature type="transmembrane region" description="Helical" evidence="1">
    <location>
        <begin position="175"/>
        <end position="200"/>
    </location>
</feature>
<dbReference type="AlphaFoldDB" id="A0A1Y2DRA2"/>
<evidence type="ECO:0000256" key="1">
    <source>
        <dbReference type="SAM" id="Phobius"/>
    </source>
</evidence>
<dbReference type="STRING" id="1141098.A0A1Y2DRA2"/>
<comment type="caution">
    <text evidence="2">The sequence shown here is derived from an EMBL/GenBank/DDBJ whole genome shotgun (WGS) entry which is preliminary data.</text>
</comment>
<organism evidence="2 3">
    <name type="scientific">Pseudomassariella vexata</name>
    <dbReference type="NCBI Taxonomy" id="1141098"/>
    <lineage>
        <taxon>Eukaryota</taxon>
        <taxon>Fungi</taxon>
        <taxon>Dikarya</taxon>
        <taxon>Ascomycota</taxon>
        <taxon>Pezizomycotina</taxon>
        <taxon>Sordariomycetes</taxon>
        <taxon>Xylariomycetidae</taxon>
        <taxon>Amphisphaeriales</taxon>
        <taxon>Pseudomassariaceae</taxon>
        <taxon>Pseudomassariella</taxon>
    </lineage>
</organism>
<name>A0A1Y2DRA2_9PEZI</name>
<reference evidence="2 3" key="1">
    <citation type="submission" date="2016-07" db="EMBL/GenBank/DDBJ databases">
        <title>Pervasive Adenine N6-methylation of Active Genes in Fungi.</title>
        <authorList>
            <consortium name="DOE Joint Genome Institute"/>
            <person name="Mondo S.J."/>
            <person name="Dannebaum R.O."/>
            <person name="Kuo R.C."/>
            <person name="Labutti K."/>
            <person name="Haridas S."/>
            <person name="Kuo A."/>
            <person name="Salamov A."/>
            <person name="Ahrendt S.R."/>
            <person name="Lipzen A."/>
            <person name="Sullivan W."/>
            <person name="Andreopoulos W.B."/>
            <person name="Clum A."/>
            <person name="Lindquist E."/>
            <person name="Daum C."/>
            <person name="Ramamoorthy G.K."/>
            <person name="Gryganskyi A."/>
            <person name="Culley D."/>
            <person name="Magnuson J.K."/>
            <person name="James T.Y."/>
            <person name="O'Malley M.A."/>
            <person name="Stajich J.E."/>
            <person name="Spatafora J.W."/>
            <person name="Visel A."/>
            <person name="Grigoriev I.V."/>
        </authorList>
    </citation>
    <scope>NUCLEOTIDE SEQUENCE [LARGE SCALE GENOMIC DNA]</scope>
    <source>
        <strain evidence="2 3">CBS 129021</strain>
    </source>
</reference>
<keyword evidence="1" id="KW-0472">Membrane</keyword>
<dbReference type="EMBL" id="MCFJ01000010">
    <property type="protein sequence ID" value="ORY61719.1"/>
    <property type="molecule type" value="Genomic_DNA"/>
</dbReference>
<dbReference type="InParanoid" id="A0A1Y2DRA2"/>
<accession>A0A1Y2DRA2</accession>
<dbReference type="OrthoDB" id="5342924at2759"/>
<sequence>MSKENSSSLLYNKGKANFQYCAVLPETSAEQIPPVSDTLEKPKVALRRHFNPLKHLIHLVALGATAGVLQLIFRSVYWSDENTWTTERKWLFLGLGQTDAMNSLQFVSKIHEILIVASLSSVVIHVARRKLVGKDGILFGLLMGAYQVGSVEYLFSGKFGHPFLHSLRLFDRRAFLFTLGLGFSIVYANMVGPASAIALVPSLDWWPLKDPFSSRPLTSYIWVTPNELYPRALTSDMAKEVSSSCSTTIFPFATCPGGGVDNLLDWVYAWSNEGITYDLPMESFLGRTLRKLSFARTLSASGTGVAVATTLHSSVVMLTDLFWEYISQNDVGEVYNVKRPKLLNSDSSSIYNPIVQVQCTTYDAWDLQNKSQSLKFQTNLLHNATGSLRNPYGEDNGWKVDDALWNFQYKVNTMDFQWIDVSNLPTRSGGPVHSTIGALATLPIVRPIGKSDAEGTPLYESRIALVPCMIDARWAATQLSYDPKNGMVVEHNLTTIASFLDADPYTPEHRVQYGLSDTLAMDPEWAALLNGWGYANWTLNSLPYSNFSAVANLLVQFISDSDRNPLEMSTSYSFTPRLDYTEMEYYANISSTVAGVVSMVVADGLAREQAPGTITALKPQHEDENGVEMFEAINLQYQAGGEKMPVYNQTASDASTMVSINYDVQRWGYGYGLRSQTMLFAVVVLLLHVGLCVGYSLQAFFFWVTSTGFTSHSWKDIGDIVALALVSREPIEFRNAAAGIKNNKIWLTKMNVRERDSCEIELVVNRRAGTLGLTEGLLAVDKKYGL</sequence>
<keyword evidence="1" id="KW-0812">Transmembrane</keyword>
<keyword evidence="3" id="KW-1185">Reference proteome</keyword>
<proteinExistence type="predicted"/>
<dbReference type="GeneID" id="63774802"/>
<evidence type="ECO:0000313" key="3">
    <source>
        <dbReference type="Proteomes" id="UP000193689"/>
    </source>
</evidence>
<keyword evidence="1" id="KW-1133">Transmembrane helix</keyword>
<feature type="transmembrane region" description="Helical" evidence="1">
    <location>
        <begin position="679"/>
        <end position="703"/>
    </location>
</feature>
<feature type="transmembrane region" description="Helical" evidence="1">
    <location>
        <begin position="56"/>
        <end position="77"/>
    </location>
</feature>
<evidence type="ECO:0000313" key="2">
    <source>
        <dbReference type="EMBL" id="ORY61719.1"/>
    </source>
</evidence>
<dbReference type="RefSeq" id="XP_040713796.1">
    <property type="nucleotide sequence ID" value="XM_040858590.1"/>
</dbReference>
<dbReference type="Proteomes" id="UP000193689">
    <property type="component" value="Unassembled WGS sequence"/>
</dbReference>